<dbReference type="Proteomes" id="UP000243650">
    <property type="component" value="Unassembled WGS sequence"/>
</dbReference>
<keyword evidence="2" id="KW-1185">Reference proteome</keyword>
<reference evidence="1 2" key="1">
    <citation type="submission" date="2018-03" db="EMBL/GenBank/DDBJ databases">
        <title>Bacillus urumqiensis sp. nov., a moderately haloalkaliphilic bacterium isolated from a salt lake.</title>
        <authorList>
            <person name="Zhao B."/>
            <person name="Liao Z."/>
        </authorList>
    </citation>
    <scope>NUCLEOTIDE SEQUENCE [LARGE SCALE GENOMIC DNA]</scope>
    <source>
        <strain evidence="1 2">BZ-SZ-XJ18</strain>
    </source>
</reference>
<comment type="caution">
    <text evidence="1">The sequence shown here is derived from an EMBL/GenBank/DDBJ whole genome shotgun (WGS) entry which is preliminary data.</text>
</comment>
<dbReference type="GO" id="GO:0009236">
    <property type="term" value="P:cobalamin biosynthetic process"/>
    <property type="evidence" value="ECO:0007669"/>
    <property type="project" value="UniProtKB-UniPathway"/>
</dbReference>
<sequence length="127" mass="14450">MDMHVFIGGAFAGTLEAAQDRYPEAPVIRPGESFPPENGAVIIHDFRQYLHQNGEKAFHHLLDRLPAERIVLVMEEMGNGVVPLEKELRKLRDANGRAAARAVRKADDADYVWYGLSRPMKRRRREA</sequence>
<evidence type="ECO:0000313" key="1">
    <source>
        <dbReference type="EMBL" id="PRO65996.1"/>
    </source>
</evidence>
<evidence type="ECO:0000313" key="2">
    <source>
        <dbReference type="Proteomes" id="UP000243650"/>
    </source>
</evidence>
<proteinExistence type="predicted"/>
<dbReference type="UniPathway" id="UPA00148">
    <property type="reaction ID" value="UER00236"/>
</dbReference>
<dbReference type="SUPFAM" id="SSF52540">
    <property type="entry name" value="P-loop containing nucleoside triphosphate hydrolases"/>
    <property type="match status" value="1"/>
</dbReference>
<organism evidence="1 2">
    <name type="scientific">Alkalicoccus urumqiensis</name>
    <name type="common">Bacillus urumqiensis</name>
    <dbReference type="NCBI Taxonomy" id="1548213"/>
    <lineage>
        <taxon>Bacteria</taxon>
        <taxon>Bacillati</taxon>
        <taxon>Bacillota</taxon>
        <taxon>Bacilli</taxon>
        <taxon>Bacillales</taxon>
        <taxon>Bacillaceae</taxon>
        <taxon>Alkalicoccus</taxon>
    </lineage>
</organism>
<dbReference type="InterPro" id="IPR027417">
    <property type="entry name" value="P-loop_NTPase"/>
</dbReference>
<name>A0A2P6MI81_ALKUR</name>
<dbReference type="OrthoDB" id="1766664at2"/>
<protein>
    <submittedName>
        <fullName evidence="1">Uncharacterized protein</fullName>
    </submittedName>
</protein>
<accession>A0A2P6MI81</accession>
<dbReference type="EMBL" id="PVNS01000005">
    <property type="protein sequence ID" value="PRO65996.1"/>
    <property type="molecule type" value="Genomic_DNA"/>
</dbReference>
<dbReference type="Gene3D" id="3.40.50.300">
    <property type="entry name" value="P-loop containing nucleotide triphosphate hydrolases"/>
    <property type="match status" value="1"/>
</dbReference>
<dbReference type="AlphaFoldDB" id="A0A2P6MI81"/>
<gene>
    <name evidence="1" type="ORF">C6I21_06750</name>
</gene>